<protein>
    <submittedName>
        <fullName evidence="1">Uncharacterized protein</fullName>
    </submittedName>
</protein>
<organism evidence="1 2">
    <name type="scientific">Rubroshorea leprosula</name>
    <dbReference type="NCBI Taxonomy" id="152421"/>
    <lineage>
        <taxon>Eukaryota</taxon>
        <taxon>Viridiplantae</taxon>
        <taxon>Streptophyta</taxon>
        <taxon>Embryophyta</taxon>
        <taxon>Tracheophyta</taxon>
        <taxon>Spermatophyta</taxon>
        <taxon>Magnoliopsida</taxon>
        <taxon>eudicotyledons</taxon>
        <taxon>Gunneridae</taxon>
        <taxon>Pentapetalae</taxon>
        <taxon>rosids</taxon>
        <taxon>malvids</taxon>
        <taxon>Malvales</taxon>
        <taxon>Dipterocarpaceae</taxon>
        <taxon>Rubroshorea</taxon>
    </lineage>
</organism>
<comment type="caution">
    <text evidence="1">The sequence shown here is derived from an EMBL/GenBank/DDBJ whole genome shotgun (WGS) entry which is preliminary data.</text>
</comment>
<dbReference type="Proteomes" id="UP001054252">
    <property type="component" value="Unassembled WGS sequence"/>
</dbReference>
<reference evidence="1 2" key="1">
    <citation type="journal article" date="2021" name="Commun. Biol.">
        <title>The genome of Shorea leprosula (Dipterocarpaceae) highlights the ecological relevance of drought in aseasonal tropical rainforests.</title>
        <authorList>
            <person name="Ng K.K.S."/>
            <person name="Kobayashi M.J."/>
            <person name="Fawcett J.A."/>
            <person name="Hatakeyama M."/>
            <person name="Paape T."/>
            <person name="Ng C.H."/>
            <person name="Ang C.C."/>
            <person name="Tnah L.H."/>
            <person name="Lee C.T."/>
            <person name="Nishiyama T."/>
            <person name="Sese J."/>
            <person name="O'Brien M.J."/>
            <person name="Copetti D."/>
            <person name="Mohd Noor M.I."/>
            <person name="Ong R.C."/>
            <person name="Putra M."/>
            <person name="Sireger I.Z."/>
            <person name="Indrioko S."/>
            <person name="Kosugi Y."/>
            <person name="Izuno A."/>
            <person name="Isagi Y."/>
            <person name="Lee S.L."/>
            <person name="Shimizu K.K."/>
        </authorList>
    </citation>
    <scope>NUCLEOTIDE SEQUENCE [LARGE SCALE GENOMIC DNA]</scope>
    <source>
        <strain evidence="1">214</strain>
    </source>
</reference>
<dbReference type="Pfam" id="PF07279">
    <property type="entry name" value="DUF1442"/>
    <property type="match status" value="1"/>
</dbReference>
<dbReference type="EMBL" id="BPVZ01000037">
    <property type="protein sequence ID" value="GKV12919.1"/>
    <property type="molecule type" value="Genomic_DNA"/>
</dbReference>
<evidence type="ECO:0000313" key="1">
    <source>
        <dbReference type="EMBL" id="GKV12919.1"/>
    </source>
</evidence>
<name>A0AAV5JEF9_9ROSI</name>
<dbReference type="AlphaFoldDB" id="A0AAV5JEF9"/>
<evidence type="ECO:0000313" key="2">
    <source>
        <dbReference type="Proteomes" id="UP001054252"/>
    </source>
</evidence>
<dbReference type="InterPro" id="IPR009902">
    <property type="entry name" value="DUF1442"/>
</dbReference>
<dbReference type="PANTHER" id="PTHR33593:SF28">
    <property type="entry name" value="ANKYRIN REPEAT_KH DOMAIN PROTEIN (DUF1442)"/>
    <property type="match status" value="1"/>
</dbReference>
<keyword evidence="2" id="KW-1185">Reference proteome</keyword>
<proteinExistence type="predicted"/>
<sequence>MASKAYIDTAKLCQNFEGTGVAELLSAMAAGWNSKLIVEAWSHGNPIATSVGLAVAASHTCGRHVCLVPDDRSRSSYMEAMREAGISPTNVVVGDQGKSVAEISGVDFLVMDNSKCKDIVRVLRLSQEGAVLACKNACERRNSRFRWNWVLDRRTHVMRSVFLPLEKGLDIAYVGANGGDGASDEGPSRWIKHIDPRSGEEHIFRR</sequence>
<accession>A0AAV5JEF9</accession>
<gene>
    <name evidence="1" type="ORF">SLEP1_g24002</name>
</gene>
<dbReference type="PANTHER" id="PTHR33593">
    <property type="entry name" value="DUF1442 FAMILY PROTEIN"/>
    <property type="match status" value="1"/>
</dbReference>